<reference evidence="1" key="2">
    <citation type="submission" date="2020-09" db="EMBL/GenBank/DDBJ databases">
        <authorList>
            <person name="Sun Q."/>
            <person name="Kim S."/>
        </authorList>
    </citation>
    <scope>NUCLEOTIDE SEQUENCE</scope>
    <source>
        <strain evidence="1">KCTC 23310</strain>
    </source>
</reference>
<dbReference type="Proteomes" id="UP000638981">
    <property type="component" value="Unassembled WGS sequence"/>
</dbReference>
<gene>
    <name evidence="1" type="ORF">GCM10007315_35820</name>
</gene>
<sequence>MARLCSMKASIALRLSDGRRVGFSMVVSACEGFGLTQIRSEREPHQVNKMLFLNNKASHRTNFDYVPARTHGTFLRNER</sequence>
<reference evidence="1" key="1">
    <citation type="journal article" date="2014" name="Int. J. Syst. Evol. Microbiol.">
        <title>Complete genome sequence of Corynebacterium casei LMG S-19264T (=DSM 44701T), isolated from a smear-ripened cheese.</title>
        <authorList>
            <consortium name="US DOE Joint Genome Institute (JGI-PGF)"/>
            <person name="Walter F."/>
            <person name="Albersmeier A."/>
            <person name="Kalinowski J."/>
            <person name="Ruckert C."/>
        </authorList>
    </citation>
    <scope>NUCLEOTIDE SEQUENCE</scope>
    <source>
        <strain evidence="1">KCTC 23310</strain>
    </source>
</reference>
<dbReference type="AlphaFoldDB" id="A0A918U0B3"/>
<keyword evidence="2" id="KW-1185">Reference proteome</keyword>
<evidence type="ECO:0000313" key="1">
    <source>
        <dbReference type="EMBL" id="GHC67665.1"/>
    </source>
</evidence>
<proteinExistence type="predicted"/>
<dbReference type="EMBL" id="BMYJ01000021">
    <property type="protein sequence ID" value="GHC67665.1"/>
    <property type="molecule type" value="Genomic_DNA"/>
</dbReference>
<accession>A0A918U0B3</accession>
<protein>
    <submittedName>
        <fullName evidence="1">Uncharacterized protein</fullName>
    </submittedName>
</protein>
<organism evidence="1 2">
    <name type="scientific">Neogemmobacter tilapiae</name>
    <dbReference type="NCBI Taxonomy" id="875041"/>
    <lineage>
        <taxon>Bacteria</taxon>
        <taxon>Pseudomonadati</taxon>
        <taxon>Pseudomonadota</taxon>
        <taxon>Alphaproteobacteria</taxon>
        <taxon>Rhodobacterales</taxon>
        <taxon>Paracoccaceae</taxon>
        <taxon>Neogemmobacter</taxon>
    </lineage>
</organism>
<comment type="caution">
    <text evidence="1">The sequence shown here is derived from an EMBL/GenBank/DDBJ whole genome shotgun (WGS) entry which is preliminary data.</text>
</comment>
<evidence type="ECO:0000313" key="2">
    <source>
        <dbReference type="Proteomes" id="UP000638981"/>
    </source>
</evidence>
<name>A0A918U0B3_9RHOB</name>